<dbReference type="InterPro" id="IPR007627">
    <property type="entry name" value="RNA_pol_sigma70_r2"/>
</dbReference>
<evidence type="ECO:0000256" key="6">
    <source>
        <dbReference type="RuleBase" id="RU362124"/>
    </source>
</evidence>
<feature type="domain" description="RNA polymerase sigma-70" evidence="7">
    <location>
        <begin position="107"/>
        <end position="120"/>
    </location>
</feature>
<comment type="function">
    <text evidence="6">Sigma factors are initiation factors that promote the attachment of RNA polymerase to specific initiation sites and are then released.</text>
</comment>
<proteinExistence type="inferred from homology"/>
<dbReference type="SUPFAM" id="SSF88946">
    <property type="entry name" value="Sigma2 domain of RNA polymerase sigma factors"/>
    <property type="match status" value="1"/>
</dbReference>
<keyword evidence="10" id="KW-1185">Reference proteome</keyword>
<evidence type="ECO:0000256" key="3">
    <source>
        <dbReference type="ARBA" id="ARBA00023082"/>
    </source>
</evidence>
<dbReference type="InterPro" id="IPR050239">
    <property type="entry name" value="Sigma-70_RNA_pol_init_factors"/>
</dbReference>
<dbReference type="PROSITE" id="PS00715">
    <property type="entry name" value="SIGMA70_1"/>
    <property type="match status" value="1"/>
</dbReference>
<dbReference type="Pfam" id="PF04539">
    <property type="entry name" value="Sigma70_r3"/>
    <property type="match status" value="1"/>
</dbReference>
<dbReference type="PRINTS" id="PR00046">
    <property type="entry name" value="SIGMA70FCT"/>
</dbReference>
<feature type="domain" description="RNA polymerase sigma-70" evidence="8">
    <location>
        <begin position="275"/>
        <end position="301"/>
    </location>
</feature>
<evidence type="ECO:0000256" key="4">
    <source>
        <dbReference type="ARBA" id="ARBA00023125"/>
    </source>
</evidence>
<dbReference type="PROSITE" id="PS00716">
    <property type="entry name" value="SIGMA70_2"/>
    <property type="match status" value="1"/>
</dbReference>
<dbReference type="Pfam" id="PF04542">
    <property type="entry name" value="Sigma70_r2"/>
    <property type="match status" value="1"/>
</dbReference>
<comment type="similarity">
    <text evidence="1 6">Belongs to the sigma-70 factor family.</text>
</comment>
<dbReference type="PANTHER" id="PTHR30603">
    <property type="entry name" value="RNA POLYMERASE SIGMA FACTOR RPO"/>
    <property type="match status" value="1"/>
</dbReference>
<sequence>MGRAEPYEPYDELDLLGQYLQQIGQTPLLTAGQEVDLAKRIEAGVYARHLLDENAAAGGGLDAERRTDLEEAAVDGERAKDHMLRANLRLVVAAAKKYYHRGWPMLDLIQEGNLGLIHAVEKFDYAKGYKFSTYAMWWIRQAIDRGLADKSRVVRLPLHVVDQVTKVNRLERELEARLGREPTDAELAEAAGLTVAELCDLRRISRDIVSLDTPLDDEETRVGDLIADARIAPASELLEQRALAEELRALVDRLPEREALIVSLRYGLSDGKTHTFQEIGDRIGLTRERVRQLERQALGTLRRPERIQPLLAWAG</sequence>
<evidence type="ECO:0000313" key="10">
    <source>
        <dbReference type="Proteomes" id="UP001589870"/>
    </source>
</evidence>
<evidence type="ECO:0000313" key="9">
    <source>
        <dbReference type="EMBL" id="MFC0865867.1"/>
    </source>
</evidence>
<dbReference type="NCBIfam" id="TIGR02937">
    <property type="entry name" value="sigma70-ECF"/>
    <property type="match status" value="1"/>
</dbReference>
<dbReference type="InterPro" id="IPR036388">
    <property type="entry name" value="WH-like_DNA-bd_sf"/>
</dbReference>
<protein>
    <recommendedName>
        <fullName evidence="6">RNA polymerase sigma factor</fullName>
    </recommendedName>
</protein>
<dbReference type="Proteomes" id="UP001589870">
    <property type="component" value="Unassembled WGS sequence"/>
</dbReference>
<dbReference type="CDD" id="cd06171">
    <property type="entry name" value="Sigma70_r4"/>
    <property type="match status" value="1"/>
</dbReference>
<dbReference type="InterPro" id="IPR009042">
    <property type="entry name" value="RNA_pol_sigma70_r1_2"/>
</dbReference>
<gene>
    <name evidence="9" type="ORF">ACFHYQ_26565</name>
</gene>
<evidence type="ECO:0000259" key="7">
    <source>
        <dbReference type="PROSITE" id="PS00715"/>
    </source>
</evidence>
<keyword evidence="5 6" id="KW-0804">Transcription</keyword>
<keyword evidence="3 6" id="KW-0731">Sigma factor</keyword>
<dbReference type="InterPro" id="IPR014284">
    <property type="entry name" value="RNA_pol_sigma-70_dom"/>
</dbReference>
<dbReference type="InterPro" id="IPR013324">
    <property type="entry name" value="RNA_pol_sigma_r3/r4-like"/>
</dbReference>
<organism evidence="9 10">
    <name type="scientific">Sphaerimonospora cavernae</name>
    <dbReference type="NCBI Taxonomy" id="1740611"/>
    <lineage>
        <taxon>Bacteria</taxon>
        <taxon>Bacillati</taxon>
        <taxon>Actinomycetota</taxon>
        <taxon>Actinomycetes</taxon>
        <taxon>Streptosporangiales</taxon>
        <taxon>Streptosporangiaceae</taxon>
        <taxon>Sphaerimonospora</taxon>
    </lineage>
</organism>
<name>A0ABV6UCI7_9ACTN</name>
<dbReference type="PANTHER" id="PTHR30603:SF60">
    <property type="entry name" value="RNA POLYMERASE SIGMA FACTOR RPOD"/>
    <property type="match status" value="1"/>
</dbReference>
<comment type="caution">
    <text evidence="9">The sequence shown here is derived from an EMBL/GenBank/DDBJ whole genome shotgun (WGS) entry which is preliminary data.</text>
</comment>
<evidence type="ECO:0000256" key="5">
    <source>
        <dbReference type="ARBA" id="ARBA00023163"/>
    </source>
</evidence>
<evidence type="ECO:0000256" key="2">
    <source>
        <dbReference type="ARBA" id="ARBA00023015"/>
    </source>
</evidence>
<dbReference type="InterPro" id="IPR007630">
    <property type="entry name" value="RNA_pol_sigma70_r4"/>
</dbReference>
<dbReference type="Pfam" id="PF04545">
    <property type="entry name" value="Sigma70_r4"/>
    <property type="match status" value="1"/>
</dbReference>
<evidence type="ECO:0000256" key="1">
    <source>
        <dbReference type="ARBA" id="ARBA00007788"/>
    </source>
</evidence>
<dbReference type="InterPro" id="IPR000943">
    <property type="entry name" value="RNA_pol_sigma70"/>
</dbReference>
<accession>A0ABV6UCI7</accession>
<dbReference type="Gene3D" id="1.10.601.10">
    <property type="entry name" value="RNA Polymerase Primary Sigma Factor"/>
    <property type="match status" value="2"/>
</dbReference>
<dbReference type="EMBL" id="JBHMQT010000059">
    <property type="protein sequence ID" value="MFC0865867.1"/>
    <property type="molecule type" value="Genomic_DNA"/>
</dbReference>
<reference evidence="9 10" key="1">
    <citation type="submission" date="2024-09" db="EMBL/GenBank/DDBJ databases">
        <authorList>
            <person name="Sun Q."/>
            <person name="Mori K."/>
        </authorList>
    </citation>
    <scope>NUCLEOTIDE SEQUENCE [LARGE SCALE GENOMIC DNA]</scope>
    <source>
        <strain evidence="9 10">TBRC 1851</strain>
    </source>
</reference>
<keyword evidence="4 6" id="KW-0238">DNA-binding</keyword>
<dbReference type="InterPro" id="IPR007624">
    <property type="entry name" value="RNA_pol_sigma70_r3"/>
</dbReference>
<evidence type="ECO:0000259" key="8">
    <source>
        <dbReference type="PROSITE" id="PS00716"/>
    </source>
</evidence>
<keyword evidence="2 6" id="KW-0805">Transcription regulation</keyword>
<dbReference type="InterPro" id="IPR013325">
    <property type="entry name" value="RNA_pol_sigma_r2"/>
</dbReference>
<dbReference type="Pfam" id="PF00140">
    <property type="entry name" value="Sigma70_r1_2"/>
    <property type="match status" value="1"/>
</dbReference>
<dbReference type="RefSeq" id="WP_394303873.1">
    <property type="nucleotide sequence ID" value="NZ_JBHMQT010000059.1"/>
</dbReference>
<dbReference type="SUPFAM" id="SSF88659">
    <property type="entry name" value="Sigma3 and sigma4 domains of RNA polymerase sigma factors"/>
    <property type="match status" value="2"/>
</dbReference>
<dbReference type="Gene3D" id="1.10.10.10">
    <property type="entry name" value="Winged helix-like DNA-binding domain superfamily/Winged helix DNA-binding domain"/>
    <property type="match status" value="2"/>
</dbReference>